<keyword evidence="7" id="KW-1133">Transmembrane helix</keyword>
<evidence type="ECO:0000256" key="3">
    <source>
        <dbReference type="ARBA" id="ARBA00022525"/>
    </source>
</evidence>
<accession>A0A0R1HHJ4</accession>
<dbReference type="InterPro" id="IPR011252">
    <property type="entry name" value="Fibrogen-bd_dom1"/>
</dbReference>
<dbReference type="Pfam" id="PF05738">
    <property type="entry name" value="Cna_B"/>
    <property type="match status" value="18"/>
</dbReference>
<dbReference type="Gene3D" id="2.60.40.1280">
    <property type="match status" value="1"/>
</dbReference>
<dbReference type="InterPro" id="IPR019931">
    <property type="entry name" value="LPXTG_anchor"/>
</dbReference>
<feature type="domain" description="Gram-positive cocci surface proteins LPxTG" evidence="9">
    <location>
        <begin position="2090"/>
        <end position="2127"/>
    </location>
</feature>
<keyword evidence="2" id="KW-0134">Cell wall</keyword>
<feature type="signal peptide" evidence="8">
    <location>
        <begin position="1"/>
        <end position="25"/>
    </location>
</feature>
<dbReference type="Proteomes" id="UP000051450">
    <property type="component" value="Unassembled WGS sequence"/>
</dbReference>
<organism evidence="10 11">
    <name type="scientific">Dellaglioa algida DSM 15638</name>
    <dbReference type="NCBI Taxonomy" id="1423719"/>
    <lineage>
        <taxon>Bacteria</taxon>
        <taxon>Bacillati</taxon>
        <taxon>Bacillota</taxon>
        <taxon>Bacilli</taxon>
        <taxon>Lactobacillales</taxon>
        <taxon>Lactobacillaceae</taxon>
        <taxon>Dellaglioa</taxon>
    </lineage>
</organism>
<dbReference type="SUPFAM" id="SSF49401">
    <property type="entry name" value="Bacterial adhesins"/>
    <property type="match status" value="2"/>
</dbReference>
<dbReference type="Pfam" id="PF00746">
    <property type="entry name" value="Gram_pos_anchor"/>
    <property type="match status" value="1"/>
</dbReference>
<dbReference type="NCBIfam" id="TIGR01167">
    <property type="entry name" value="LPXTG_anchor"/>
    <property type="match status" value="1"/>
</dbReference>
<keyword evidence="7" id="KW-0472">Membrane</keyword>
<sequence>MNKKIRTYFILLGLLTSFCITPATAYAEATHGDVVTQQAKVNNDVSHMVTDLKLSTNRMVDGGKATVRLEFNAQGRKIKAGDVIAVNWPHSGHVFGTGYAKTYKFKIHNVDVGTLTVTKEKAVILFDHNIEDMSDVKGWTEFDLEGRNMTETDDKNIGNLIITSGNQSAEISIEKPATKPTINSFYYKSGDMQPEDTSHVRWFLNINNNKNFATDGIDIDDKIQPGQKLDLDNFEISVNGYNHSCFLGKGAVEKFTKVFQGSSISADPETGQIKVFIPERWVSKNTFRIKYLTKIQDYNQKSFENKSKIWYREFNQPAVSGKESNATVKNVNVDGKIDGENKTIASVTKKWDDHDNQDGLRPEKVTAQLYANGNKTGDPVTLEAANQWHYSWKGLVKSVNGSEIIYTVEETSQTDGYVPEVTTQDASENEFVITNQHESETTDISGEKTWVDNENKDGQRPESIKIHLLANGKQEGPEKTVKASENWQYKFSDVPKYANGKLIQYTVSENAVEDYTGKVDGMNIENTYMPTKTSVTVIKKWVDHNNQDGIRSDDVKVQLYADGKEKGDPVELNEDNHWTGHWLNLNKNENGTKIKYSVKELNVSNQYQADISNVDATENEFLITNTHKPELTAISGTKTWVDNDDQDGKRPSAIQVNLLANNQRVGVAKKVTAAENWQYTFNDMPKYENGQLIHYSVVEDNVVGYTPEVSGFNLINRYTPEKTAVQVTKKWADHNNQDGLRPDKVQIQLYADDKKQGDIVELNEANHWLYQWTELDKKLKGSKVNYRVKEVAVSKQYKSVVSVVNEEKNEFTITNSHKTELTDISGNKTWLDDNDRDGKRPETIKVHLLVNGKQVGDAKTVTAKDDWKYSFKDVPKYENGKVIEYAISEDSVSGYTSKVDGTDLINKHESELTSVSGTKTWLDNDNQDGKRPQMIKVHLLANGKQVGDVKSVSAKDDWKYSFKDVPKYENGKVIEYAISEDSVSGYTSKVDGTDLINKHESELTSVSGTKTWLDNDNQDGKRPQMIKVHLLANGKQVGDVKSVSAKDDWKYSFKDVPKYENGKVIEYAISEDSVSGYTSKVDGNDLINSYTPGKVAVQVTKKWEDQNNQDGVRPNKVRVQLYADGKPQGNGVELNESNHWVHHWTDLNEKVKGMKVSYDVKELNVSKSYQSAVSIVNKEKNEFLITNSHKVELTSASGHKTWLDDNNQDGKRPETIKIHLLANGKQVGNAKSVSAKDDWKYSFKDVPKYENGKVIEYAISEDSVAGYTSKIEGVNLTNKHKSELTTISGYKTWLDGNNQDGKRPETIKVHLLANGKQVGDVKSVSAKNDWKYSFKDVPKYENGKVIEYAISENSVAGYTAKVDGNNLINKHESELTTISGYKTWLDGNNQDGKRPETIKVHLLANGKQVGDVKSVSAKNDWKYSFKDVPKYENGKVIEYAISENSVAGYTAKVDGNNLINKHESELTTISGYKTWLDGNNQDGKRPETIKVHLLANGKQVGDAKSVSTKEDWKYSFKDVPKYENGKAIEYTISENSVPGYTSKVDGINLINSYIPKKTIIQVTKKWDDQNNQDGVRPDKVWVQLYANGKTQGEVVELSEANHWIHRWTDLNEKSKGVKNSYSVKELNVAHQYISLTSIMNKSNNELLITNKHEVELATISGTKTWLDDNNRDGKRPGTIKVHLLANGKQVGDAKSVSAKEDWKYSFKDMPKYENGKVIEYTISEDSVSGYTSKVDGNNLINKHNVELTDISGHKTWLDDNNRDGKRPGTIKVHLLANGKQVEDIKIVSAKEDWKYSFKDMPKYENGKIIEYTISEDSVLGYTSKVDGNNLINKHESELTSVSGHKTWLDDNNRDGKRPETIKVHLLANGKQVGDVKLVSAKDDWKYSFKDIPKYENGKVIEYTISEDSVSGYTSKVDGNNLINEHEPDKTTIHVIKKWDDHDNQGGLRPGQVKVQLYADDKAYGEVVELNANNQWAYSWQELYLRNDGKKVTYTVREVGTDKAYSADVKEMAPGHFEITNTLIRSLTPDKPEKKPTKRDSVKKEPVKKVTAKKESKQIEVVKKEINKKEVMKPKATKVNSIPKKPTQKQLPKTGEEENNWVTIFGMLVILLSGGCYFYGNRKRKVTK</sequence>
<comment type="caution">
    <text evidence="10">The sequence shown here is derived from an EMBL/GenBank/DDBJ whole genome shotgun (WGS) entry which is preliminary data.</text>
</comment>
<evidence type="ECO:0000256" key="6">
    <source>
        <dbReference type="SAM" id="MobiDB-lite"/>
    </source>
</evidence>
<comment type="subcellular location">
    <subcellularLocation>
        <location evidence="1">Secreted</location>
        <location evidence="1">Cell wall</location>
    </subcellularLocation>
</comment>
<dbReference type="STRING" id="1423719.FC66_GL001448"/>
<keyword evidence="4 8" id="KW-0732">Signal</keyword>
<dbReference type="RefSeq" id="WP_057974496.1">
    <property type="nucleotide sequence ID" value="NZ_AZDI01000008.1"/>
</dbReference>
<gene>
    <name evidence="10" type="ORF">FC66_GL001448</name>
</gene>
<keyword evidence="3" id="KW-0964">Secreted</keyword>
<dbReference type="Gene3D" id="2.60.40.1140">
    <property type="entry name" value="Collagen-binding surface protein Cna, B-type domain"/>
    <property type="match status" value="18"/>
</dbReference>
<dbReference type="InterPro" id="IPR008454">
    <property type="entry name" value="Collagen-bd_Cna-like_B-typ_dom"/>
</dbReference>
<dbReference type="GO" id="GO:0007155">
    <property type="term" value="P:cell adhesion"/>
    <property type="evidence" value="ECO:0007669"/>
    <property type="project" value="InterPro"/>
</dbReference>
<dbReference type="CDD" id="cd00222">
    <property type="entry name" value="CollagenBindB"/>
    <property type="match status" value="18"/>
</dbReference>
<evidence type="ECO:0000259" key="9">
    <source>
        <dbReference type="PROSITE" id="PS50847"/>
    </source>
</evidence>
<feature type="region of interest" description="Disordered" evidence="6">
    <location>
        <begin position="2025"/>
        <end position="2049"/>
    </location>
</feature>
<feature type="compositionally biased region" description="Low complexity" evidence="6">
    <location>
        <begin position="2082"/>
        <end position="2092"/>
    </location>
</feature>
<dbReference type="PATRIC" id="fig|1423719.4.peg.1472"/>
<evidence type="ECO:0000256" key="4">
    <source>
        <dbReference type="ARBA" id="ARBA00022729"/>
    </source>
</evidence>
<evidence type="ECO:0000313" key="11">
    <source>
        <dbReference type="Proteomes" id="UP000051450"/>
    </source>
</evidence>
<reference evidence="10 11" key="1">
    <citation type="journal article" date="2015" name="Genome Announc.">
        <title>Expanding the biotechnology potential of lactobacilli through comparative genomics of 213 strains and associated genera.</title>
        <authorList>
            <person name="Sun Z."/>
            <person name="Harris H.M."/>
            <person name="McCann A."/>
            <person name="Guo C."/>
            <person name="Argimon S."/>
            <person name="Zhang W."/>
            <person name="Yang X."/>
            <person name="Jeffery I.B."/>
            <person name="Cooney J.C."/>
            <person name="Kagawa T.F."/>
            <person name="Liu W."/>
            <person name="Song Y."/>
            <person name="Salvetti E."/>
            <person name="Wrobel A."/>
            <person name="Rasinkangas P."/>
            <person name="Parkhill J."/>
            <person name="Rea M.C."/>
            <person name="O'Sullivan O."/>
            <person name="Ritari J."/>
            <person name="Douillard F.P."/>
            <person name="Paul Ross R."/>
            <person name="Yang R."/>
            <person name="Briner A.E."/>
            <person name="Felis G.E."/>
            <person name="de Vos W.M."/>
            <person name="Barrangou R."/>
            <person name="Klaenhammer T.R."/>
            <person name="Caufield P.W."/>
            <person name="Cui Y."/>
            <person name="Zhang H."/>
            <person name="O'Toole P.W."/>
        </authorList>
    </citation>
    <scope>NUCLEOTIDE SEQUENCE [LARGE SCALE GENOMIC DNA]</scope>
    <source>
        <strain evidence="10 11">DSM 15638</strain>
    </source>
</reference>
<dbReference type="EMBL" id="AZDI01000008">
    <property type="protein sequence ID" value="KRK45480.1"/>
    <property type="molecule type" value="Genomic_DNA"/>
</dbReference>
<dbReference type="OrthoDB" id="1744455at2"/>
<name>A0A0R1HHJ4_9LACO</name>
<evidence type="ECO:0000313" key="10">
    <source>
        <dbReference type="EMBL" id="KRK45480.1"/>
    </source>
</evidence>
<dbReference type="InterPro" id="IPR008966">
    <property type="entry name" value="Adhesion_dom_sf"/>
</dbReference>
<feature type="compositionally biased region" description="Basic and acidic residues" evidence="6">
    <location>
        <begin position="2027"/>
        <end position="2049"/>
    </location>
</feature>
<feature type="chain" id="PRO_5006405143" description="Gram-positive cocci surface proteins LPxTG domain-containing protein" evidence="8">
    <location>
        <begin position="26"/>
        <end position="2127"/>
    </location>
</feature>
<evidence type="ECO:0000256" key="1">
    <source>
        <dbReference type="ARBA" id="ARBA00004191"/>
    </source>
</evidence>
<dbReference type="SUPFAM" id="SSF49478">
    <property type="entry name" value="Cna protein B-type domain"/>
    <property type="match status" value="18"/>
</dbReference>
<evidence type="ECO:0000256" key="7">
    <source>
        <dbReference type="SAM" id="Phobius"/>
    </source>
</evidence>
<evidence type="ECO:0000256" key="2">
    <source>
        <dbReference type="ARBA" id="ARBA00022512"/>
    </source>
</evidence>
<keyword evidence="7" id="KW-0812">Transmembrane</keyword>
<keyword evidence="5" id="KW-0572">Peptidoglycan-anchor</keyword>
<evidence type="ECO:0000256" key="8">
    <source>
        <dbReference type="SAM" id="SignalP"/>
    </source>
</evidence>
<proteinExistence type="predicted"/>
<feature type="region of interest" description="Disordered" evidence="6">
    <location>
        <begin position="2071"/>
        <end position="2094"/>
    </location>
</feature>
<dbReference type="PROSITE" id="PS50847">
    <property type="entry name" value="GRAM_POS_ANCHORING"/>
    <property type="match status" value="1"/>
</dbReference>
<dbReference type="Gene3D" id="2.60.40.740">
    <property type="match status" value="1"/>
</dbReference>
<protein>
    <recommendedName>
        <fullName evidence="9">Gram-positive cocci surface proteins LPxTG domain-containing protein</fullName>
    </recommendedName>
</protein>
<feature type="transmembrane region" description="Helical" evidence="7">
    <location>
        <begin position="2100"/>
        <end position="2119"/>
    </location>
</feature>
<keyword evidence="11" id="KW-1185">Reference proteome</keyword>
<evidence type="ECO:0000256" key="5">
    <source>
        <dbReference type="ARBA" id="ARBA00023088"/>
    </source>
</evidence>